<comment type="caution">
    <text evidence="1">The sequence shown here is derived from an EMBL/GenBank/DDBJ whole genome shotgun (WGS) entry which is preliminary data.</text>
</comment>
<accession>A0A368VHJ3</accession>
<organism evidence="1 2">
    <name type="scientific">Paenibacillus prosopidis</name>
    <dbReference type="NCBI Taxonomy" id="630520"/>
    <lineage>
        <taxon>Bacteria</taxon>
        <taxon>Bacillati</taxon>
        <taxon>Bacillota</taxon>
        <taxon>Bacilli</taxon>
        <taxon>Bacillales</taxon>
        <taxon>Paenibacillaceae</taxon>
        <taxon>Paenibacillus</taxon>
    </lineage>
</organism>
<evidence type="ECO:0000313" key="1">
    <source>
        <dbReference type="EMBL" id="RCW40622.1"/>
    </source>
</evidence>
<name>A0A368VHJ3_9BACL</name>
<sequence>MQIDKRIEDKIFEVDGSYRDIYVHDIDIVVWGELLDLIKKTDWQPQLYKDGYQEKINNYSARQIFDEKNDFAFTLTFEFKGIKVYSHFFDENEMELIFRQKRFQL</sequence>
<reference evidence="1 2" key="1">
    <citation type="submission" date="2018-07" db="EMBL/GenBank/DDBJ databases">
        <title>Genomic Encyclopedia of Type Strains, Phase III (KMG-III): the genomes of soil and plant-associated and newly described type strains.</title>
        <authorList>
            <person name="Whitman W."/>
        </authorList>
    </citation>
    <scope>NUCLEOTIDE SEQUENCE [LARGE SCALE GENOMIC DNA]</scope>
    <source>
        <strain evidence="1 2">CECT 7506</strain>
    </source>
</reference>
<gene>
    <name evidence="1" type="ORF">DFP97_1301</name>
</gene>
<dbReference type="EMBL" id="QPJD01000030">
    <property type="protein sequence ID" value="RCW40622.1"/>
    <property type="molecule type" value="Genomic_DNA"/>
</dbReference>
<keyword evidence="2" id="KW-1185">Reference proteome</keyword>
<dbReference type="OrthoDB" id="7875217at2"/>
<dbReference type="AlphaFoldDB" id="A0A368VHJ3"/>
<dbReference type="Proteomes" id="UP000252415">
    <property type="component" value="Unassembled WGS sequence"/>
</dbReference>
<proteinExistence type="predicted"/>
<protein>
    <submittedName>
        <fullName evidence="1">Uncharacterized protein</fullName>
    </submittedName>
</protein>
<dbReference type="RefSeq" id="WP_114384134.1">
    <property type="nucleotide sequence ID" value="NZ_QPJD01000030.1"/>
</dbReference>
<evidence type="ECO:0000313" key="2">
    <source>
        <dbReference type="Proteomes" id="UP000252415"/>
    </source>
</evidence>